<dbReference type="PANTHER" id="PTHR22663:SF29">
    <property type="entry name" value="RING FINGER PROTEIN 212B"/>
    <property type="match status" value="1"/>
</dbReference>
<evidence type="ECO:0000256" key="1">
    <source>
        <dbReference type="ARBA" id="ARBA00023254"/>
    </source>
</evidence>
<dbReference type="InterPro" id="IPR042123">
    <property type="entry name" value="Zip3/RNF212-like"/>
</dbReference>
<feature type="compositionally biased region" description="Low complexity" evidence="2">
    <location>
        <begin position="214"/>
        <end position="226"/>
    </location>
</feature>
<gene>
    <name evidence="4" type="primary">LOC105906903</name>
</gene>
<reference evidence="4" key="1">
    <citation type="submission" date="2025-08" db="UniProtKB">
        <authorList>
            <consortium name="RefSeq"/>
        </authorList>
    </citation>
    <scope>IDENTIFICATION</scope>
</reference>
<keyword evidence="1" id="KW-0469">Meiosis</keyword>
<dbReference type="RefSeq" id="XP_031415932.2">
    <property type="nucleotide sequence ID" value="XM_031560072.2"/>
</dbReference>
<evidence type="ECO:0000313" key="4">
    <source>
        <dbReference type="RefSeq" id="XP_031415932.2"/>
    </source>
</evidence>
<keyword evidence="3" id="KW-1185">Reference proteome</keyword>
<dbReference type="KEGG" id="char:105906903"/>
<dbReference type="GO" id="GO:0007131">
    <property type="term" value="P:reciprocal meiotic recombination"/>
    <property type="evidence" value="ECO:0007669"/>
    <property type="project" value="InterPro"/>
</dbReference>
<accession>A0A6P8EYI1</accession>
<name>A0A6P8EYI1_CLUHA</name>
<dbReference type="GeneID" id="105906903"/>
<dbReference type="GO" id="GO:0000795">
    <property type="term" value="C:synaptonemal complex"/>
    <property type="evidence" value="ECO:0007669"/>
    <property type="project" value="InterPro"/>
</dbReference>
<dbReference type="GO" id="GO:0007129">
    <property type="term" value="P:homologous chromosome pairing at meiosis"/>
    <property type="evidence" value="ECO:0007669"/>
    <property type="project" value="TreeGrafter"/>
</dbReference>
<sequence length="268" mass="30869">MMSQLSPRQCVKLQRATNVFCTTRMDWFHCNRCFHREGKKFAVSTCGHICCDNCINPKQCSVCGTSCNYLPISNQMKPQEQVYFRDPVKLIQSRMEHISQIAQFQLKQMDRVMTYNKKRSLELERRLKEVTEECYRLKKENTELKKPLSQWRMFSTPKVSPGKFQSNGTPQRMSLPIAVTPPVTAYQQSGSRQGAEDTLERFRERHSRYSMNTPPGSVSSVSSLGSLHDRGQRTPNSISMHTPTRSDLVTPIFRFQFQPGSAHPSPRP</sequence>
<dbReference type="OrthoDB" id="2535391at2759"/>
<evidence type="ECO:0000256" key="2">
    <source>
        <dbReference type="SAM" id="MobiDB-lite"/>
    </source>
</evidence>
<evidence type="ECO:0000313" key="3">
    <source>
        <dbReference type="Proteomes" id="UP000515152"/>
    </source>
</evidence>
<organism evidence="3 4">
    <name type="scientific">Clupea harengus</name>
    <name type="common">Atlantic herring</name>
    <dbReference type="NCBI Taxonomy" id="7950"/>
    <lineage>
        <taxon>Eukaryota</taxon>
        <taxon>Metazoa</taxon>
        <taxon>Chordata</taxon>
        <taxon>Craniata</taxon>
        <taxon>Vertebrata</taxon>
        <taxon>Euteleostomi</taxon>
        <taxon>Actinopterygii</taxon>
        <taxon>Neopterygii</taxon>
        <taxon>Teleostei</taxon>
        <taxon>Clupei</taxon>
        <taxon>Clupeiformes</taxon>
        <taxon>Clupeoidei</taxon>
        <taxon>Clupeidae</taxon>
        <taxon>Clupea</taxon>
    </lineage>
</organism>
<proteinExistence type="predicted"/>
<feature type="region of interest" description="Disordered" evidence="2">
    <location>
        <begin position="207"/>
        <end position="244"/>
    </location>
</feature>
<feature type="compositionally biased region" description="Polar residues" evidence="2">
    <location>
        <begin position="233"/>
        <end position="244"/>
    </location>
</feature>
<dbReference type="AlphaFoldDB" id="A0A6P8EYI1"/>
<dbReference type="GO" id="GO:0019789">
    <property type="term" value="F:SUMO transferase activity"/>
    <property type="evidence" value="ECO:0007669"/>
    <property type="project" value="InterPro"/>
</dbReference>
<protein>
    <submittedName>
        <fullName evidence="4">RING finger protein 212B isoform X1</fullName>
    </submittedName>
</protein>
<dbReference type="Proteomes" id="UP000515152">
    <property type="component" value="Chromosome 22"/>
</dbReference>
<dbReference type="PANTHER" id="PTHR22663">
    <property type="entry name" value="RING FINGER PROTEIN NARYA-RELATED"/>
    <property type="match status" value="1"/>
</dbReference>
<dbReference type="GO" id="GO:0016925">
    <property type="term" value="P:protein sumoylation"/>
    <property type="evidence" value="ECO:0007669"/>
    <property type="project" value="TreeGrafter"/>
</dbReference>